<protein>
    <submittedName>
        <fullName evidence="1">Uncharacterized protein</fullName>
    </submittedName>
</protein>
<dbReference type="AlphaFoldDB" id="A0A381W306"/>
<dbReference type="EMBL" id="UINC01010556">
    <property type="protein sequence ID" value="SVA46920.1"/>
    <property type="molecule type" value="Genomic_DNA"/>
</dbReference>
<accession>A0A381W306</accession>
<organism evidence="1">
    <name type="scientific">marine metagenome</name>
    <dbReference type="NCBI Taxonomy" id="408172"/>
    <lineage>
        <taxon>unclassified sequences</taxon>
        <taxon>metagenomes</taxon>
        <taxon>ecological metagenomes</taxon>
    </lineage>
</organism>
<proteinExistence type="predicted"/>
<gene>
    <name evidence="1" type="ORF">METZ01_LOCUS99774</name>
</gene>
<sequence>MISLRMIYENDNYELLSIKTITNLNGNYLRYDVYMRIKATNKIIYSQVDPSLFEYLSKGYSKKIELSTDSETKVFTQPQDWHKLNMWLRNNPNYKSKRLEYTQNEELKLNSLEHFISFANFIYKNDYIFVEKSSEFEGEENYINESRPF</sequence>
<reference evidence="1" key="1">
    <citation type="submission" date="2018-05" db="EMBL/GenBank/DDBJ databases">
        <authorList>
            <person name="Lanie J.A."/>
            <person name="Ng W.-L."/>
            <person name="Kazmierczak K.M."/>
            <person name="Andrzejewski T.M."/>
            <person name="Davidsen T.M."/>
            <person name="Wayne K.J."/>
            <person name="Tettelin H."/>
            <person name="Glass J.I."/>
            <person name="Rusch D."/>
            <person name="Podicherti R."/>
            <person name="Tsui H.-C.T."/>
            <person name="Winkler M.E."/>
        </authorList>
    </citation>
    <scope>NUCLEOTIDE SEQUENCE</scope>
</reference>
<name>A0A381W306_9ZZZZ</name>
<evidence type="ECO:0000313" key="1">
    <source>
        <dbReference type="EMBL" id="SVA46920.1"/>
    </source>
</evidence>